<keyword evidence="5 12" id="KW-1133">Transmembrane helix</keyword>
<proteinExistence type="inferred from homology"/>
<dbReference type="PROSITE" id="PS50259">
    <property type="entry name" value="G_PROTEIN_RECEP_F3_4"/>
    <property type="match status" value="1"/>
</dbReference>
<protein>
    <submittedName>
        <fullName evidence="14">Metabotropic glutamate receptor 1-like protein</fullName>
    </submittedName>
</protein>
<dbReference type="OrthoDB" id="9987222at2759"/>
<evidence type="ECO:0000256" key="12">
    <source>
        <dbReference type="SAM" id="Phobius"/>
    </source>
</evidence>
<dbReference type="Pfam" id="PF00003">
    <property type="entry name" value="7tm_3"/>
    <property type="match status" value="1"/>
</dbReference>
<accession>A0A443SE97</accession>
<dbReference type="InterPro" id="IPR017979">
    <property type="entry name" value="GPCR_3_CS"/>
</dbReference>
<dbReference type="PROSITE" id="PS00981">
    <property type="entry name" value="G_PROTEIN_RECEP_F3_3"/>
    <property type="match status" value="1"/>
</dbReference>
<keyword evidence="4 12" id="KW-0812">Transmembrane</keyword>
<feature type="transmembrane region" description="Helical" evidence="12">
    <location>
        <begin position="347"/>
        <end position="366"/>
    </location>
</feature>
<evidence type="ECO:0000256" key="2">
    <source>
        <dbReference type="ARBA" id="ARBA00007242"/>
    </source>
</evidence>
<keyword evidence="15" id="KW-1185">Reference proteome</keyword>
<dbReference type="PANTHER" id="PTHR24060">
    <property type="entry name" value="METABOTROPIC GLUTAMATE RECEPTOR"/>
    <property type="match status" value="1"/>
</dbReference>
<keyword evidence="7 12" id="KW-0472">Membrane</keyword>
<evidence type="ECO:0000256" key="11">
    <source>
        <dbReference type="ARBA" id="ARBA00054813"/>
    </source>
</evidence>
<sequence length="410" mass="47430">MANPVKGFDDYFLSLTPESNKRNPWFIEYWEHYFKCKWPKSQSTPYNEYRRECIGNEKMSYSNGYEAEKQLQFVSDAVLAFGYAFKKMHQDLCPNVKGLCSQMVPIDGTLLLKYLQNINFTGLSGDYFQFTRLGDGPVRYNLIHFKQTEENTFQWVNVGTYEEEKLNLDLNKVQFRLNKPEVPTSVCSLPCGKGQAKKYIEGENCCWHCFDCTKYQFLITETRCAECPDGYLPDEEKLIITLLWFAFSPPKAINYYPNREDNQLVCAAYISPTYFIAFCYPIILIVICTVYAVLTRKIPEAFNESKYIGFTMYTTCVIWLAFVPIYFTTKTNISLNLMTMSIATNLSAFITLICLFTPKLYIILLHPEKNVRQSMMSHKQPVSKNNFSTIGTSSSKVDNIDAQSNGEFQF</sequence>
<feature type="transmembrane region" description="Helical" evidence="12">
    <location>
        <begin position="307"/>
        <end position="327"/>
    </location>
</feature>
<keyword evidence="10" id="KW-0807">Transducer</keyword>
<dbReference type="InterPro" id="IPR001828">
    <property type="entry name" value="ANF_lig-bd_rcpt"/>
</dbReference>
<keyword evidence="6" id="KW-0297">G-protein coupled receptor</keyword>
<comment type="subcellular location">
    <subcellularLocation>
        <location evidence="1">Cell membrane</location>
        <topology evidence="1">Multi-pass membrane protein</topology>
    </subcellularLocation>
</comment>
<dbReference type="STRING" id="299467.A0A443SE97"/>
<evidence type="ECO:0000256" key="1">
    <source>
        <dbReference type="ARBA" id="ARBA00004651"/>
    </source>
</evidence>
<dbReference type="FunFam" id="2.10.50.30:FF:000001">
    <property type="entry name" value="metabotropic glutamate receptor 1"/>
    <property type="match status" value="1"/>
</dbReference>
<keyword evidence="8 14" id="KW-0675">Receptor</keyword>
<evidence type="ECO:0000256" key="10">
    <source>
        <dbReference type="ARBA" id="ARBA00023224"/>
    </source>
</evidence>
<feature type="transmembrane region" description="Helical" evidence="12">
    <location>
        <begin position="274"/>
        <end position="295"/>
    </location>
</feature>
<evidence type="ECO:0000256" key="7">
    <source>
        <dbReference type="ARBA" id="ARBA00023136"/>
    </source>
</evidence>
<evidence type="ECO:0000256" key="4">
    <source>
        <dbReference type="ARBA" id="ARBA00022692"/>
    </source>
</evidence>
<evidence type="ECO:0000256" key="6">
    <source>
        <dbReference type="ARBA" id="ARBA00023040"/>
    </source>
</evidence>
<dbReference type="VEuPathDB" id="VectorBase:LDEU006196"/>
<dbReference type="Gene3D" id="3.40.50.2300">
    <property type="match status" value="2"/>
</dbReference>
<dbReference type="InterPro" id="IPR011500">
    <property type="entry name" value="GPCR_3_9-Cys_dom"/>
</dbReference>
<dbReference type="GO" id="GO:0005886">
    <property type="term" value="C:plasma membrane"/>
    <property type="evidence" value="ECO:0007669"/>
    <property type="project" value="UniProtKB-SubCell"/>
</dbReference>
<evidence type="ECO:0000256" key="5">
    <source>
        <dbReference type="ARBA" id="ARBA00022989"/>
    </source>
</evidence>
<dbReference type="Gene3D" id="2.10.50.30">
    <property type="entry name" value="GPCR, family 3, nine cysteines domain"/>
    <property type="match status" value="1"/>
</dbReference>
<dbReference type="AlphaFoldDB" id="A0A443SE97"/>
<evidence type="ECO:0000256" key="9">
    <source>
        <dbReference type="ARBA" id="ARBA00023180"/>
    </source>
</evidence>
<dbReference type="EMBL" id="NCKV01003330">
    <property type="protein sequence ID" value="RWS25844.1"/>
    <property type="molecule type" value="Genomic_DNA"/>
</dbReference>
<reference evidence="14 15" key="1">
    <citation type="journal article" date="2018" name="Gigascience">
        <title>Genomes of trombidid mites reveal novel predicted allergens and laterally-transferred genes associated with secondary metabolism.</title>
        <authorList>
            <person name="Dong X."/>
            <person name="Chaisiri K."/>
            <person name="Xia D."/>
            <person name="Armstrong S.D."/>
            <person name="Fang Y."/>
            <person name="Donnelly M.J."/>
            <person name="Kadowaki T."/>
            <person name="McGarry J.W."/>
            <person name="Darby A.C."/>
            <person name="Makepeace B.L."/>
        </authorList>
    </citation>
    <scope>NUCLEOTIDE SEQUENCE [LARGE SCALE GENOMIC DNA]</scope>
    <source>
        <strain evidence="14">UoL-UT</strain>
    </source>
</reference>
<name>A0A443SE97_9ACAR</name>
<keyword evidence="3" id="KW-1003">Cell membrane</keyword>
<evidence type="ECO:0000256" key="3">
    <source>
        <dbReference type="ARBA" id="ARBA00022475"/>
    </source>
</evidence>
<comment type="similarity">
    <text evidence="2">Belongs to the G-protein coupled receptor 3 family.</text>
</comment>
<organism evidence="14 15">
    <name type="scientific">Leptotrombidium deliense</name>
    <dbReference type="NCBI Taxonomy" id="299467"/>
    <lineage>
        <taxon>Eukaryota</taxon>
        <taxon>Metazoa</taxon>
        <taxon>Ecdysozoa</taxon>
        <taxon>Arthropoda</taxon>
        <taxon>Chelicerata</taxon>
        <taxon>Arachnida</taxon>
        <taxon>Acari</taxon>
        <taxon>Acariformes</taxon>
        <taxon>Trombidiformes</taxon>
        <taxon>Prostigmata</taxon>
        <taxon>Anystina</taxon>
        <taxon>Parasitengona</taxon>
        <taxon>Trombiculoidea</taxon>
        <taxon>Trombiculidae</taxon>
        <taxon>Leptotrombidium</taxon>
    </lineage>
</organism>
<evidence type="ECO:0000313" key="15">
    <source>
        <dbReference type="Proteomes" id="UP000288716"/>
    </source>
</evidence>
<comment type="function">
    <text evidence="11">G-protein coupled receptor for glutamate. Ligand binding causes a conformation change that triggers signaling via guanine nucleotide-binding proteins (G proteins) and modulates the activity of down-stream effectors.</text>
</comment>
<evidence type="ECO:0000256" key="8">
    <source>
        <dbReference type="ARBA" id="ARBA00023170"/>
    </source>
</evidence>
<dbReference type="Pfam" id="PF07562">
    <property type="entry name" value="NCD3G"/>
    <property type="match status" value="1"/>
</dbReference>
<dbReference type="SUPFAM" id="SSF53822">
    <property type="entry name" value="Periplasmic binding protein-like I"/>
    <property type="match status" value="1"/>
</dbReference>
<evidence type="ECO:0000259" key="13">
    <source>
        <dbReference type="PROSITE" id="PS50259"/>
    </source>
</evidence>
<dbReference type="InterPro" id="IPR028082">
    <property type="entry name" value="Peripla_BP_I"/>
</dbReference>
<dbReference type="PRINTS" id="PR00248">
    <property type="entry name" value="GPCRMGR"/>
</dbReference>
<dbReference type="InterPro" id="IPR050726">
    <property type="entry name" value="mGluR"/>
</dbReference>
<gene>
    <name evidence="14" type="ORF">B4U80_05877</name>
</gene>
<dbReference type="InterPro" id="IPR038550">
    <property type="entry name" value="GPCR_3_9-Cys_sf"/>
</dbReference>
<comment type="caution">
    <text evidence="14">The sequence shown here is derived from an EMBL/GenBank/DDBJ whole genome shotgun (WGS) entry which is preliminary data.</text>
</comment>
<dbReference type="Pfam" id="PF01094">
    <property type="entry name" value="ANF_receptor"/>
    <property type="match status" value="1"/>
</dbReference>
<feature type="domain" description="G-protein coupled receptors family 3 profile" evidence="13">
    <location>
        <begin position="237"/>
        <end position="379"/>
    </location>
</feature>
<dbReference type="InterPro" id="IPR000337">
    <property type="entry name" value="GPCR_3"/>
</dbReference>
<keyword evidence="9" id="KW-0325">Glycoprotein</keyword>
<dbReference type="InterPro" id="IPR017978">
    <property type="entry name" value="GPCR_3_C"/>
</dbReference>
<evidence type="ECO:0000313" key="14">
    <source>
        <dbReference type="EMBL" id="RWS25844.1"/>
    </source>
</evidence>
<dbReference type="GO" id="GO:0004930">
    <property type="term" value="F:G protein-coupled receptor activity"/>
    <property type="evidence" value="ECO:0007669"/>
    <property type="project" value="UniProtKB-KW"/>
</dbReference>
<dbReference type="Proteomes" id="UP000288716">
    <property type="component" value="Unassembled WGS sequence"/>
</dbReference>